<feature type="non-terminal residue" evidence="1">
    <location>
        <position position="41"/>
    </location>
</feature>
<dbReference type="EMBL" id="BARW01038774">
    <property type="protein sequence ID" value="GAJ24538.1"/>
    <property type="molecule type" value="Genomic_DNA"/>
</dbReference>
<comment type="caution">
    <text evidence="1">The sequence shown here is derived from an EMBL/GenBank/DDBJ whole genome shotgun (WGS) entry which is preliminary data.</text>
</comment>
<evidence type="ECO:0000313" key="1">
    <source>
        <dbReference type="EMBL" id="GAJ24538.1"/>
    </source>
</evidence>
<reference evidence="1" key="1">
    <citation type="journal article" date="2014" name="Front. Microbiol.">
        <title>High frequency of phylogenetically diverse reductive dehalogenase-homologous genes in deep subseafloor sedimentary metagenomes.</title>
        <authorList>
            <person name="Kawai M."/>
            <person name="Futagami T."/>
            <person name="Toyoda A."/>
            <person name="Takaki Y."/>
            <person name="Nishi S."/>
            <person name="Hori S."/>
            <person name="Arai W."/>
            <person name="Tsubouchi T."/>
            <person name="Morono Y."/>
            <person name="Uchiyama I."/>
            <person name="Ito T."/>
            <person name="Fujiyama A."/>
            <person name="Inagaki F."/>
            <person name="Takami H."/>
        </authorList>
    </citation>
    <scope>NUCLEOTIDE SEQUENCE</scope>
    <source>
        <strain evidence="1">Expedition CK06-06</strain>
    </source>
</reference>
<dbReference type="AlphaFoldDB" id="X1V448"/>
<protein>
    <submittedName>
        <fullName evidence="1">Uncharacterized protein</fullName>
    </submittedName>
</protein>
<organism evidence="1">
    <name type="scientific">marine sediment metagenome</name>
    <dbReference type="NCBI Taxonomy" id="412755"/>
    <lineage>
        <taxon>unclassified sequences</taxon>
        <taxon>metagenomes</taxon>
        <taxon>ecological metagenomes</taxon>
    </lineage>
</organism>
<gene>
    <name evidence="1" type="ORF">S12H4_59367</name>
</gene>
<proteinExistence type="predicted"/>
<sequence>MSRVMSLLESTARHFLMIKAAREIKAEIEMVGLDNLKVLAE</sequence>
<name>X1V448_9ZZZZ</name>
<accession>X1V448</accession>